<dbReference type="Pfam" id="PF01602">
    <property type="entry name" value="Adaptin_N"/>
    <property type="match status" value="1"/>
</dbReference>
<dbReference type="GO" id="GO:0012505">
    <property type="term" value="C:endomembrane system"/>
    <property type="evidence" value="ECO:0007669"/>
    <property type="project" value="UniProtKB-SubCell"/>
</dbReference>
<dbReference type="GeneID" id="3645373"/>
<dbReference type="GO" id="GO:0016192">
    <property type="term" value="P:vesicle-mediated transport"/>
    <property type="evidence" value="ECO:0000318"/>
    <property type="project" value="GO_Central"/>
</dbReference>
<comment type="subcellular location">
    <subcellularLocation>
        <location evidence="1">Endomembrane system</location>
    </subcellularLocation>
</comment>
<dbReference type="InterPro" id="IPR026739">
    <property type="entry name" value="AP_beta"/>
</dbReference>
<keyword evidence="5" id="KW-0472">Membrane</keyword>
<evidence type="ECO:0000256" key="2">
    <source>
        <dbReference type="ARBA" id="ARBA00006613"/>
    </source>
</evidence>
<dbReference type="PANTHER" id="PTHR11134">
    <property type="entry name" value="ADAPTOR COMPLEX SUBUNIT BETA FAMILY MEMBER"/>
    <property type="match status" value="1"/>
</dbReference>
<dbReference type="Gene3D" id="1.25.10.10">
    <property type="entry name" value="Leucine-rich Repeat Variant"/>
    <property type="match status" value="1"/>
</dbReference>
<dbReference type="SMR" id="A0A1D8PLU9"/>
<dbReference type="InterPro" id="IPR011989">
    <property type="entry name" value="ARM-like"/>
</dbReference>
<dbReference type="eggNOG" id="KOG1060">
    <property type="taxonomic scope" value="Eukaryota"/>
</dbReference>
<dbReference type="SUPFAM" id="SSF48371">
    <property type="entry name" value="ARM repeat"/>
    <property type="match status" value="1"/>
</dbReference>
<name>A0A1D8PLU9_CANAL</name>
<evidence type="ECO:0000313" key="8">
    <source>
        <dbReference type="CGD" id="CAL0000198300"/>
    </source>
</evidence>
<gene>
    <name evidence="9" type="ordered locus">CAALFM_C403560WA</name>
    <name evidence="8" type="ordered locus">orf19.8903</name>
</gene>
<dbReference type="Proteomes" id="UP000000559">
    <property type="component" value="Chromosome 4"/>
</dbReference>
<evidence type="ECO:0000256" key="5">
    <source>
        <dbReference type="ARBA" id="ARBA00023136"/>
    </source>
</evidence>
<keyword evidence="10" id="KW-1185">Reference proteome</keyword>
<evidence type="ECO:0000313" key="10">
    <source>
        <dbReference type="Proteomes" id="UP000000559"/>
    </source>
</evidence>
<comment type="similarity">
    <text evidence="2">Belongs to the adaptor complexes large subunit family.</text>
</comment>
<dbReference type="GO" id="GO:0006896">
    <property type="term" value="P:Golgi to vacuole transport"/>
    <property type="evidence" value="ECO:0007669"/>
    <property type="project" value="EnsemblFungi"/>
</dbReference>
<dbReference type="InterPro" id="IPR002553">
    <property type="entry name" value="Clathrin/coatomer_adapt-like_N"/>
</dbReference>
<dbReference type="OrthoDB" id="10254310at2759"/>
<reference evidence="9 10" key="3">
    <citation type="journal article" date="2013" name="Genome Biol.">
        <title>Assembly of a phased diploid Candida albicans genome facilitates allele-specific measurements and provides a simple model for repeat and indel structure.</title>
        <authorList>
            <person name="Muzzey D."/>
            <person name="Schwartz K."/>
            <person name="Weissman J.S."/>
            <person name="Sherlock G."/>
        </authorList>
    </citation>
    <scope>NUCLEOTIDE SEQUENCE [LARGE SCALE GENOMIC DNA]</scope>
    <source>
        <strain evidence="10">SC5314 / ATCC MYA-2876</strain>
    </source>
</reference>
<dbReference type="RefSeq" id="XP_709962.2">
    <property type="nucleotide sequence ID" value="XM_704870.2"/>
</dbReference>
<proteinExistence type="inferred from homology"/>
<organism evidence="9 10">
    <name type="scientific">Candida albicans (strain SC5314 / ATCC MYA-2876)</name>
    <name type="common">Yeast</name>
    <dbReference type="NCBI Taxonomy" id="237561"/>
    <lineage>
        <taxon>Eukaryota</taxon>
        <taxon>Fungi</taxon>
        <taxon>Dikarya</taxon>
        <taxon>Ascomycota</taxon>
        <taxon>Saccharomycotina</taxon>
        <taxon>Pichiomycetes</taxon>
        <taxon>Debaryomycetaceae</taxon>
        <taxon>Candida/Lodderomyces clade</taxon>
        <taxon>Candida</taxon>
    </lineage>
</organism>
<keyword evidence="3" id="KW-0813">Transport</keyword>
<sequence length="771" mass="88071">MSDSFSRITSMIDSAKEFTIETAVSASARLTDTPSGSRPQEISKLLNSRTDREILNGMKCVISLITREEDALPYFADVVKNITNSDPKIRQLVIIYLTKYAEVEPDTALLSINSIQKSLNDKDPINRANAIRSLAGIRIGSIIPILVLSMKRTSTDRSPLVRAATAISIGKIYQISGRSKRQMIEYLSKLLTDSEVMVVGAAIKTYAKIRMELNEEKRWTPIHGNFRRFCKLLNQFDEWTQSYVVELLTEYSRKFLLRPINDEITDDDLELFLRSMKPLVQSISESVILSVAKSIYLLAPRQLFCDFQLDLVLTRIATSLNQSDVSLFALEVVSFISKSDKLFESYYKSFYVTPSDSNDVAICKINILSALSNQENFKYIFEELKYYAIYSTNKSISKESIKAMGKCSGLSLEWSQKILKWCLKKIKTSRGETLNELLTVVRYLIQQKSDSNDSLNKAEVLKTTFNLAAILEDSSVELETEARASIIWIIGEYTALAENSFALDVLRNLLKQFAEEEEEVRYQILVLASKIFAYEMIKIKNEGGDQFKDYVEEKFSNSIEYKMFQHALHLAKYDSSYDTRDRARMFSVLLSSVDRAQLASLFLQVPKPVPFVKSDTADYLRLRAIDDYFEVCDWSDQDKLPPKSIRTEFTVQVNKLGNVSFTSSSTSREKTKSPSPVGEHSFSSQQFAQQRELLSQVEKKQTSKYKLQSLDEFFGSEDDDSSSSSSEEEEEEEEEVSEEVESDEDEDEDEDEEDEDEDEDEEIREETNKEA</sequence>
<feature type="compositionally biased region" description="Polar residues" evidence="6">
    <location>
        <begin position="681"/>
        <end position="690"/>
    </location>
</feature>
<dbReference type="AlphaFoldDB" id="A0A1D8PLU9"/>
<dbReference type="CGD" id="CAL0000198300">
    <property type="gene designation" value="orf19.8903"/>
</dbReference>
<dbReference type="STRING" id="237561.A0A1D8PLU9"/>
<dbReference type="InParanoid" id="A0A1D8PLU9"/>
<dbReference type="GO" id="GO:0006623">
    <property type="term" value="P:protein targeting to vacuole"/>
    <property type="evidence" value="ECO:0007669"/>
    <property type="project" value="EnsemblFungi"/>
</dbReference>
<feature type="region of interest" description="Disordered" evidence="6">
    <location>
        <begin position="708"/>
        <end position="771"/>
    </location>
</feature>
<evidence type="ECO:0000256" key="3">
    <source>
        <dbReference type="ARBA" id="ARBA00022448"/>
    </source>
</evidence>
<protein>
    <recommendedName>
        <fullName evidence="7">Clathrin/coatomer adaptor adaptin-like N-terminal domain-containing protein</fullName>
    </recommendedName>
</protein>
<dbReference type="FunCoup" id="A0A1D8PLU9">
    <property type="interactions" value="469"/>
</dbReference>
<reference evidence="9 10" key="2">
    <citation type="journal article" date="2007" name="Genome Biol.">
        <title>Assembly of the Candida albicans genome into sixteen supercontigs aligned on the eight chromosomes.</title>
        <authorList>
            <person name="van het Hoog M."/>
            <person name="Rast T.J."/>
            <person name="Martchenko M."/>
            <person name="Grindle S."/>
            <person name="Dignard D."/>
            <person name="Hogues H."/>
            <person name="Cuomo C."/>
            <person name="Berriman M."/>
            <person name="Scherer S."/>
            <person name="Magee B.B."/>
            <person name="Whiteway M."/>
            <person name="Chibana H."/>
            <person name="Nantel A."/>
            <person name="Magee P.T."/>
        </authorList>
    </citation>
    <scope>GENOME REANNOTATION</scope>
    <source>
        <strain evidence="10">SC5314 / ATCC MYA-2876</strain>
    </source>
</reference>
<dbReference type="GO" id="GO:0030123">
    <property type="term" value="C:AP-3 adaptor complex"/>
    <property type="evidence" value="ECO:0007669"/>
    <property type="project" value="EnsemblFungi"/>
</dbReference>
<keyword evidence="4" id="KW-0653">Protein transport</keyword>
<evidence type="ECO:0000313" key="9">
    <source>
        <dbReference type="EMBL" id="AOW29114.1"/>
    </source>
</evidence>
<evidence type="ECO:0000256" key="1">
    <source>
        <dbReference type="ARBA" id="ARBA00004308"/>
    </source>
</evidence>
<accession>A0A1D8PLU9</accession>
<evidence type="ECO:0000256" key="4">
    <source>
        <dbReference type="ARBA" id="ARBA00022927"/>
    </source>
</evidence>
<dbReference type="InterPro" id="IPR016024">
    <property type="entry name" value="ARM-type_fold"/>
</dbReference>
<evidence type="ECO:0000256" key="6">
    <source>
        <dbReference type="SAM" id="MobiDB-lite"/>
    </source>
</evidence>
<dbReference type="KEGG" id="cal:CAALFM_C403560WA"/>
<evidence type="ECO:0000259" key="7">
    <source>
        <dbReference type="Pfam" id="PF01602"/>
    </source>
</evidence>
<reference evidence="9 10" key="1">
    <citation type="journal article" date="2004" name="Proc. Natl. Acad. Sci. U.S.A.">
        <title>The diploid genome sequence of Candida albicans.</title>
        <authorList>
            <person name="Jones T."/>
            <person name="Federspiel N.A."/>
            <person name="Chibana H."/>
            <person name="Dungan J."/>
            <person name="Kalman S."/>
            <person name="Magee B.B."/>
            <person name="Newport G."/>
            <person name="Thorstenson Y.R."/>
            <person name="Agabian N."/>
            <person name="Magee P.T."/>
            <person name="Davis R.W."/>
            <person name="Scherer S."/>
        </authorList>
    </citation>
    <scope>NUCLEOTIDE SEQUENCE [LARGE SCALE GENOMIC DNA]</scope>
    <source>
        <strain evidence="10">SC5314 / ATCC MYA-2876</strain>
    </source>
</reference>
<dbReference type="VEuPathDB" id="FungiDB:C4_03560W_A"/>
<dbReference type="EMBL" id="CP017626">
    <property type="protein sequence ID" value="AOW29114.1"/>
    <property type="molecule type" value="Genomic_DNA"/>
</dbReference>
<dbReference type="FunFam" id="1.25.10.10:FF:001380">
    <property type="entry name" value="AP-3 adaptor complex subunit, putative"/>
    <property type="match status" value="1"/>
</dbReference>
<feature type="domain" description="Clathrin/coatomer adaptor adaptin-like N-terminal" evidence="7">
    <location>
        <begin position="39"/>
        <end position="592"/>
    </location>
</feature>
<feature type="region of interest" description="Disordered" evidence="6">
    <location>
        <begin position="662"/>
        <end position="690"/>
    </location>
</feature>
<feature type="compositionally biased region" description="Acidic residues" evidence="6">
    <location>
        <begin position="714"/>
        <end position="764"/>
    </location>
</feature>